<dbReference type="Proteomes" id="UP000272025">
    <property type="component" value="Unassembled WGS sequence"/>
</dbReference>
<sequence length="122" mass="13961">MNRLRRPLCPNSQHLLFGERPLLCRAAATQAGFGGWHYNRGGRPNLRLISATAFVTTVLILSFDRPVEIITRMAELLANKTQPGSPEDLRWRLHRLEDKARTKHEYYEHALESKSRGILDGI</sequence>
<evidence type="ECO:0000313" key="2">
    <source>
        <dbReference type="Proteomes" id="UP000272025"/>
    </source>
</evidence>
<evidence type="ECO:0000313" key="1">
    <source>
        <dbReference type="EMBL" id="ROT34480.1"/>
    </source>
</evidence>
<name>A0A3N2PJ67_SODAK</name>
<dbReference type="RefSeq" id="XP_028462286.1">
    <property type="nucleotide sequence ID" value="XM_028615752.1"/>
</dbReference>
<protein>
    <submittedName>
        <fullName evidence="1">Uncharacterized protein</fullName>
    </submittedName>
</protein>
<organism evidence="1 2">
    <name type="scientific">Sodiomyces alkalinus (strain CBS 110278 / VKM F-3762 / F11)</name>
    <name type="common">Alkaliphilic filamentous fungus</name>
    <dbReference type="NCBI Taxonomy" id="1314773"/>
    <lineage>
        <taxon>Eukaryota</taxon>
        <taxon>Fungi</taxon>
        <taxon>Dikarya</taxon>
        <taxon>Ascomycota</taxon>
        <taxon>Pezizomycotina</taxon>
        <taxon>Sordariomycetes</taxon>
        <taxon>Hypocreomycetidae</taxon>
        <taxon>Glomerellales</taxon>
        <taxon>Plectosphaerellaceae</taxon>
        <taxon>Sodiomyces</taxon>
    </lineage>
</organism>
<accession>A0A3N2PJ67</accession>
<keyword evidence="2" id="KW-1185">Reference proteome</keyword>
<dbReference type="EMBL" id="ML119069">
    <property type="protein sequence ID" value="ROT34480.1"/>
    <property type="molecule type" value="Genomic_DNA"/>
</dbReference>
<reference evidence="1 2" key="1">
    <citation type="journal article" date="2018" name="Mol. Ecol.">
        <title>The obligate alkalophilic soda-lake fungus Sodiomyces alkalinus has shifted to a protein diet.</title>
        <authorList>
            <person name="Grum-Grzhimaylo A.A."/>
            <person name="Falkoski D.L."/>
            <person name="van den Heuvel J."/>
            <person name="Valero-Jimenez C.A."/>
            <person name="Min B."/>
            <person name="Choi I.G."/>
            <person name="Lipzen A."/>
            <person name="Daum C.G."/>
            <person name="Aanen D.K."/>
            <person name="Tsang A."/>
            <person name="Henrissat B."/>
            <person name="Bilanenko E.N."/>
            <person name="de Vries R.P."/>
            <person name="van Kan J.A.L."/>
            <person name="Grigoriev I.V."/>
            <person name="Debets A.J.M."/>
        </authorList>
    </citation>
    <scope>NUCLEOTIDE SEQUENCE [LARGE SCALE GENOMIC DNA]</scope>
    <source>
        <strain evidence="1 2">F11</strain>
    </source>
</reference>
<dbReference type="GeneID" id="39584229"/>
<proteinExistence type="predicted"/>
<gene>
    <name evidence="1" type="ORF">SODALDRAFT_86783</name>
</gene>
<dbReference type="AlphaFoldDB" id="A0A3N2PJ67"/>